<accession>A0A059E4K5</accession>
<name>A0A059E4K5_9PROT</name>
<dbReference type="AlphaFoldDB" id="A0A059E4K5"/>
<keyword evidence="2" id="KW-1185">Reference proteome</keyword>
<dbReference type="Gene3D" id="3.40.50.1240">
    <property type="entry name" value="Phosphoglycerate mutase-like"/>
    <property type="match status" value="1"/>
</dbReference>
<proteinExistence type="predicted"/>
<dbReference type="STRING" id="1280948.HY36_15730"/>
<reference evidence="1 2" key="1">
    <citation type="journal article" date="2014" name="Antonie Van Leeuwenhoek">
        <title>Hyphomonas beringensis sp. nov. and Hyphomonas chukchiensis sp. nov., isolated from surface seawater of the Bering Sea and Chukchi Sea.</title>
        <authorList>
            <person name="Li C."/>
            <person name="Lai Q."/>
            <person name="Li G."/>
            <person name="Dong C."/>
            <person name="Wang J."/>
            <person name="Liao Y."/>
            <person name="Shao Z."/>
        </authorList>
    </citation>
    <scope>NUCLEOTIDE SEQUENCE [LARGE SCALE GENOMIC DNA]</scope>
    <source>
        <strain evidence="1 2">22II1-22F38</strain>
    </source>
</reference>
<gene>
    <name evidence="1" type="ORF">HY36_15730</name>
</gene>
<dbReference type="InterPro" id="IPR013078">
    <property type="entry name" value="His_Pase_superF_clade-1"/>
</dbReference>
<sequence>MALTLLRHTTPDVAPGICYGRTDLDVVDTFAEEAARVVVSLPRIDRIFSSPLMRCASLADFVGEQTGLSPIRDHRLIEMDFGRWEMQAWGDLPRHELDAWANDLLDARPHGGESVAELTARTRAAISDLNTPDTHTLIVTHAGVIKAAFAALGGDHHYRSTVSYGGHVTLLEHRPRSAPS</sequence>
<dbReference type="EMBL" id="AWFH01000009">
    <property type="protein sequence ID" value="KCZ62515.1"/>
    <property type="molecule type" value="Genomic_DNA"/>
</dbReference>
<comment type="caution">
    <text evidence="1">The sequence shown here is derived from an EMBL/GenBank/DDBJ whole genome shotgun (WGS) entry which is preliminary data.</text>
</comment>
<dbReference type="Proteomes" id="UP000024547">
    <property type="component" value="Unassembled WGS sequence"/>
</dbReference>
<dbReference type="RefSeq" id="WP_051602579.1">
    <property type="nucleotide sequence ID" value="NZ_AWFH01000009.1"/>
</dbReference>
<evidence type="ECO:0008006" key="3">
    <source>
        <dbReference type="Google" id="ProtNLM"/>
    </source>
</evidence>
<dbReference type="PATRIC" id="fig|1280948.3.peg.1379"/>
<dbReference type="OrthoDB" id="9781415at2"/>
<dbReference type="Pfam" id="PF00300">
    <property type="entry name" value="His_Phos_1"/>
    <property type="match status" value="1"/>
</dbReference>
<dbReference type="eggNOG" id="COG0406">
    <property type="taxonomic scope" value="Bacteria"/>
</dbReference>
<organism evidence="1 2">
    <name type="scientific">Hyphomonas atlantica</name>
    <dbReference type="NCBI Taxonomy" id="1280948"/>
    <lineage>
        <taxon>Bacteria</taxon>
        <taxon>Pseudomonadati</taxon>
        <taxon>Pseudomonadota</taxon>
        <taxon>Alphaproteobacteria</taxon>
        <taxon>Hyphomonadales</taxon>
        <taxon>Hyphomonadaceae</taxon>
        <taxon>Hyphomonas</taxon>
    </lineage>
</organism>
<dbReference type="SUPFAM" id="SSF53254">
    <property type="entry name" value="Phosphoglycerate mutase-like"/>
    <property type="match status" value="1"/>
</dbReference>
<protein>
    <recommendedName>
        <fullName evidence="3">Alpha-ribazole phosphatase</fullName>
    </recommendedName>
</protein>
<evidence type="ECO:0000313" key="1">
    <source>
        <dbReference type="EMBL" id="KCZ62515.1"/>
    </source>
</evidence>
<dbReference type="SMART" id="SM00855">
    <property type="entry name" value="PGAM"/>
    <property type="match status" value="1"/>
</dbReference>
<evidence type="ECO:0000313" key="2">
    <source>
        <dbReference type="Proteomes" id="UP000024547"/>
    </source>
</evidence>
<dbReference type="InterPro" id="IPR029033">
    <property type="entry name" value="His_PPase_superfam"/>
</dbReference>
<dbReference type="CDD" id="cd07040">
    <property type="entry name" value="HP"/>
    <property type="match status" value="1"/>
</dbReference>